<feature type="chain" id="PRO_5042987326" evidence="1">
    <location>
        <begin position="23"/>
        <end position="104"/>
    </location>
</feature>
<comment type="caution">
    <text evidence="2">The sequence shown here is derived from an EMBL/GenBank/DDBJ whole genome shotgun (WGS) entry which is preliminary data.</text>
</comment>
<reference evidence="3" key="1">
    <citation type="submission" date="2022-10" db="EMBL/GenBank/DDBJ databases">
        <title>Genome assembly of Pristionchus species.</title>
        <authorList>
            <person name="Yoshida K."/>
            <person name="Sommer R.J."/>
        </authorList>
    </citation>
    <scope>NUCLEOTIDE SEQUENCE [LARGE SCALE GENOMIC DNA]</scope>
    <source>
        <strain evidence="3">RS5460</strain>
    </source>
</reference>
<proteinExistence type="predicted"/>
<evidence type="ECO:0000313" key="3">
    <source>
        <dbReference type="Proteomes" id="UP001328107"/>
    </source>
</evidence>
<feature type="non-terminal residue" evidence="2">
    <location>
        <position position="1"/>
    </location>
</feature>
<accession>A0AAN5CIH5</accession>
<protein>
    <submittedName>
        <fullName evidence="2">Uncharacterized protein</fullName>
    </submittedName>
</protein>
<dbReference type="EMBL" id="BTRK01000004">
    <property type="protein sequence ID" value="GMR45047.1"/>
    <property type="molecule type" value="Genomic_DNA"/>
</dbReference>
<sequence length="104" mass="11465">DHSKMNSSLLVFLAVFAAYSQAVKLTPEMEKCATQLLHMLPKETNAVHKTAITAIMKHVQEGALADAQKTVRGIPEPDRSIAINKYLIDDCIPMKSCLDCPIEL</sequence>
<dbReference type="AlphaFoldDB" id="A0AAN5CIH5"/>
<keyword evidence="1" id="KW-0732">Signal</keyword>
<organism evidence="2 3">
    <name type="scientific">Pristionchus mayeri</name>
    <dbReference type="NCBI Taxonomy" id="1317129"/>
    <lineage>
        <taxon>Eukaryota</taxon>
        <taxon>Metazoa</taxon>
        <taxon>Ecdysozoa</taxon>
        <taxon>Nematoda</taxon>
        <taxon>Chromadorea</taxon>
        <taxon>Rhabditida</taxon>
        <taxon>Rhabditina</taxon>
        <taxon>Diplogasteromorpha</taxon>
        <taxon>Diplogasteroidea</taxon>
        <taxon>Neodiplogasteridae</taxon>
        <taxon>Pristionchus</taxon>
    </lineage>
</organism>
<keyword evidence="3" id="KW-1185">Reference proteome</keyword>
<evidence type="ECO:0000313" key="2">
    <source>
        <dbReference type="EMBL" id="GMR45047.1"/>
    </source>
</evidence>
<evidence type="ECO:0000256" key="1">
    <source>
        <dbReference type="SAM" id="SignalP"/>
    </source>
</evidence>
<feature type="signal peptide" evidence="1">
    <location>
        <begin position="1"/>
        <end position="22"/>
    </location>
</feature>
<dbReference type="Proteomes" id="UP001328107">
    <property type="component" value="Unassembled WGS sequence"/>
</dbReference>
<name>A0AAN5CIH5_9BILA</name>
<gene>
    <name evidence="2" type="ORF">PMAYCL1PPCAC_15242</name>
</gene>